<reference evidence="2 3" key="1">
    <citation type="submission" date="2024-07" db="EMBL/GenBank/DDBJ databases">
        <title>Chromosome-level genome assembly of the water stick insect Ranatra chinensis (Heteroptera: Nepidae).</title>
        <authorList>
            <person name="Liu X."/>
        </authorList>
    </citation>
    <scope>NUCLEOTIDE SEQUENCE [LARGE SCALE GENOMIC DNA]</scope>
    <source>
        <strain evidence="2">Cailab_2021Rc</strain>
        <tissue evidence="2">Muscle</tissue>
    </source>
</reference>
<feature type="region of interest" description="Disordered" evidence="1">
    <location>
        <begin position="111"/>
        <end position="135"/>
    </location>
</feature>
<evidence type="ECO:0000313" key="2">
    <source>
        <dbReference type="EMBL" id="KAL1139938.1"/>
    </source>
</evidence>
<dbReference type="AlphaFoldDB" id="A0ABD0YVG1"/>
<evidence type="ECO:0008006" key="4">
    <source>
        <dbReference type="Google" id="ProtNLM"/>
    </source>
</evidence>
<comment type="caution">
    <text evidence="2">The sequence shown here is derived from an EMBL/GenBank/DDBJ whole genome shotgun (WGS) entry which is preliminary data.</text>
</comment>
<accession>A0ABD0YVG1</accession>
<gene>
    <name evidence="2" type="ORF">AAG570_006915</name>
</gene>
<protein>
    <recommendedName>
        <fullName evidence="4">MADF domain-containing protein</fullName>
    </recommendedName>
</protein>
<name>A0ABD0YVG1_9HEMI</name>
<dbReference type="EMBL" id="JBFDAA010000002">
    <property type="protein sequence ID" value="KAL1139938.1"/>
    <property type="molecule type" value="Genomic_DNA"/>
</dbReference>
<organism evidence="2 3">
    <name type="scientific">Ranatra chinensis</name>
    <dbReference type="NCBI Taxonomy" id="642074"/>
    <lineage>
        <taxon>Eukaryota</taxon>
        <taxon>Metazoa</taxon>
        <taxon>Ecdysozoa</taxon>
        <taxon>Arthropoda</taxon>
        <taxon>Hexapoda</taxon>
        <taxon>Insecta</taxon>
        <taxon>Pterygota</taxon>
        <taxon>Neoptera</taxon>
        <taxon>Paraneoptera</taxon>
        <taxon>Hemiptera</taxon>
        <taxon>Heteroptera</taxon>
        <taxon>Panheteroptera</taxon>
        <taxon>Nepomorpha</taxon>
        <taxon>Nepidae</taxon>
        <taxon>Ranatrinae</taxon>
        <taxon>Ranatra</taxon>
    </lineage>
</organism>
<keyword evidence="3" id="KW-1185">Reference proteome</keyword>
<evidence type="ECO:0000313" key="3">
    <source>
        <dbReference type="Proteomes" id="UP001558652"/>
    </source>
</evidence>
<dbReference type="Proteomes" id="UP001558652">
    <property type="component" value="Unassembled WGS sequence"/>
</dbReference>
<evidence type="ECO:0000256" key="1">
    <source>
        <dbReference type="SAM" id="MobiDB-lite"/>
    </source>
</evidence>
<proteinExistence type="predicted"/>
<sequence length="245" mass="27295">MATKRRIMFYQNKKQGTREIATLYSNKVKDDTVHVPVSVISCLLFFPNMFRRLGATISGERFQLLPLVRLQCDDGVRQMTERASGASRGGWGGQEKDVPRRALQSIGRTVRSCAKQPAPDTSLGGTPPPATATPPRMDIEKLIAEVQKRPLLYDPRLGGNSWRELKPRLWVEVCKALTPDWQLLSAFEQEKRGVIPLKNSAMPGDIDLRGATDWAGGRSAFRLLFSINYLHLASVDALPTRPQGP</sequence>